<dbReference type="RefSeq" id="WP_047313609.1">
    <property type="nucleotide sequence ID" value="NZ_LDPQ01000002.1"/>
</dbReference>
<dbReference type="EMBL" id="LDPR01000003">
    <property type="protein sequence ID" value="KLO38025.1"/>
    <property type="molecule type" value="Genomic_DNA"/>
</dbReference>
<dbReference type="STRING" id="1202450.B586_19315"/>
<evidence type="ECO:0000313" key="2">
    <source>
        <dbReference type="EMBL" id="KLO38025.1"/>
    </source>
</evidence>
<feature type="transmembrane region" description="Helical" evidence="1">
    <location>
        <begin position="434"/>
        <end position="452"/>
    </location>
</feature>
<feature type="transmembrane region" description="Helical" evidence="1">
    <location>
        <begin position="255"/>
        <end position="288"/>
    </location>
</feature>
<dbReference type="AlphaFoldDB" id="A0A0I9YVJ8"/>
<keyword evidence="1" id="KW-0812">Transmembrane</keyword>
<dbReference type="PATRIC" id="fig|29311.18.peg.1826"/>
<reference evidence="2 3" key="1">
    <citation type="submission" date="2015-05" db="EMBL/GenBank/DDBJ databases">
        <title>Genome sequence of Mycobacterium haemophilum.</title>
        <authorList>
            <person name="Greninger A.L."/>
            <person name="Cunningham G."/>
            <person name="Miller S."/>
        </authorList>
    </citation>
    <scope>NUCLEOTIDE SEQUENCE [LARGE SCALE GENOMIC DNA]</scope>
    <source>
        <strain evidence="3">UC1</strain>
    </source>
</reference>
<keyword evidence="1" id="KW-0472">Membrane</keyword>
<feature type="transmembrane region" description="Helical" evidence="1">
    <location>
        <begin position="54"/>
        <end position="76"/>
    </location>
</feature>
<comment type="caution">
    <text evidence="2">The sequence shown here is derived from an EMBL/GenBank/DDBJ whole genome shotgun (WGS) entry which is preliminary data.</text>
</comment>
<protein>
    <submittedName>
        <fullName evidence="2">Membrane protein</fullName>
    </submittedName>
</protein>
<dbReference type="Proteomes" id="UP000036334">
    <property type="component" value="Unassembled WGS sequence"/>
</dbReference>
<name>A0A0I9YVJ8_9MYCO</name>
<organism evidence="2 3">
    <name type="scientific">Mycobacterium haemophilum</name>
    <dbReference type="NCBI Taxonomy" id="29311"/>
    <lineage>
        <taxon>Bacteria</taxon>
        <taxon>Bacillati</taxon>
        <taxon>Actinomycetota</taxon>
        <taxon>Actinomycetes</taxon>
        <taxon>Mycobacteriales</taxon>
        <taxon>Mycobacteriaceae</taxon>
        <taxon>Mycobacterium</taxon>
    </lineage>
</organism>
<keyword evidence="1" id="KW-1133">Transmembrane helix</keyword>
<feature type="transmembrane region" description="Helical" evidence="1">
    <location>
        <begin position="216"/>
        <end position="249"/>
    </location>
</feature>
<sequence length="454" mass="48548">MKIGRREALSVAAAVVLVAAAFMLPRLHWGINPRRDTGLERFAMHAGAAPIFGYWDVHACWGIVPAILIAVAAVAWGPTVAQRLSWRVLTLGTWATACSWAFSLAMIDGWQRGFAGRLTTRDEYLWEVPGVTDIPATLRMFASRILDFQPSSWTTHVSGHPPGALLTFVWLDRIGLHGGAWAGLLCLLVGSSAAAAIVIAVRALADEATARRAAPFVAVAPTAIWVAVSADGYFAGVAAWGIALLALAVHRTVEFPALAAAGAGLLLGWGVFLNYGLMLMGLPALAVLVGSRHAQANFRAALQALGPAVLAAVAVAVAFAVAGFYWFDGYNLVQQRYWQGIAKDRPFQYWSWANLACAVCAIGLGSVAGVSRVFNLAAIRQRSSLHVLLLAMLAAILCADLSMLSKAETERIWLPFTIWLTAAPALLPARSHRLWLALNAAGALLLNTIIFTNW</sequence>
<evidence type="ECO:0000256" key="1">
    <source>
        <dbReference type="SAM" id="Phobius"/>
    </source>
</evidence>
<gene>
    <name evidence="2" type="ORF">ABH38_05340</name>
</gene>
<accession>A0A0I9YVJ8</accession>
<keyword evidence="3" id="KW-1185">Reference proteome</keyword>
<feature type="transmembrane region" description="Helical" evidence="1">
    <location>
        <begin position="385"/>
        <end position="405"/>
    </location>
</feature>
<feature type="transmembrane region" description="Helical" evidence="1">
    <location>
        <begin position="347"/>
        <end position="373"/>
    </location>
</feature>
<feature type="transmembrane region" description="Helical" evidence="1">
    <location>
        <begin position="180"/>
        <end position="204"/>
    </location>
</feature>
<evidence type="ECO:0000313" key="3">
    <source>
        <dbReference type="Proteomes" id="UP000036334"/>
    </source>
</evidence>
<dbReference type="OrthoDB" id="5242248at2"/>
<feature type="transmembrane region" description="Helical" evidence="1">
    <location>
        <begin position="88"/>
        <end position="107"/>
    </location>
</feature>
<proteinExistence type="predicted"/>
<feature type="transmembrane region" description="Helical" evidence="1">
    <location>
        <begin position="300"/>
        <end position="327"/>
    </location>
</feature>